<dbReference type="GO" id="GO:0015562">
    <property type="term" value="F:efflux transmembrane transporter activity"/>
    <property type="evidence" value="ECO:0007669"/>
    <property type="project" value="TreeGrafter"/>
</dbReference>
<dbReference type="AlphaFoldDB" id="A0A1G8LXL5"/>
<comment type="similarity">
    <text evidence="1">Belongs to the membrane fusion protein (MFP) (TC 8.A.1) family.</text>
</comment>
<dbReference type="Gene3D" id="2.40.30.170">
    <property type="match status" value="1"/>
</dbReference>
<dbReference type="Gene3D" id="1.10.287.470">
    <property type="entry name" value="Helix hairpin bin"/>
    <property type="match status" value="1"/>
</dbReference>
<evidence type="ECO:0000259" key="3">
    <source>
        <dbReference type="Pfam" id="PF25917"/>
    </source>
</evidence>
<dbReference type="Pfam" id="PF25917">
    <property type="entry name" value="BSH_RND"/>
    <property type="match status" value="1"/>
</dbReference>
<dbReference type="NCBIfam" id="TIGR01730">
    <property type="entry name" value="RND_mfp"/>
    <property type="match status" value="1"/>
</dbReference>
<evidence type="ECO:0000256" key="1">
    <source>
        <dbReference type="ARBA" id="ARBA00009477"/>
    </source>
</evidence>
<evidence type="ECO:0000259" key="2">
    <source>
        <dbReference type="Pfam" id="PF25876"/>
    </source>
</evidence>
<keyword evidence="5" id="KW-1185">Reference proteome</keyword>
<dbReference type="InterPro" id="IPR006143">
    <property type="entry name" value="RND_pump_MFP"/>
</dbReference>
<protein>
    <submittedName>
        <fullName evidence="4">RND family efflux transporter, MFP subunit</fullName>
    </submittedName>
</protein>
<dbReference type="PROSITE" id="PS51257">
    <property type="entry name" value="PROKAR_LIPOPROTEIN"/>
    <property type="match status" value="1"/>
</dbReference>
<reference evidence="5" key="1">
    <citation type="submission" date="2016-10" db="EMBL/GenBank/DDBJ databases">
        <authorList>
            <person name="Varghese N."/>
            <person name="Submissions S."/>
        </authorList>
    </citation>
    <scope>NUCLEOTIDE SEQUENCE [LARGE SCALE GENOMIC DNA]</scope>
    <source>
        <strain evidence="5">CGMCC 1.11022</strain>
    </source>
</reference>
<sequence length="354" mass="37467">MNTFRALILGLACAALVGCEDHTSSQTAPQPVQAIAASLAQYQPGAAVTGEVKARVQSELSFRTGGRVRERRVDVGSRVRAGDVLMRIDDTEQRADVDSARAGLRSAQATVKQKALAFERYKTLLKSRAIAQSTYDAAREALTTAQGSLEVAQASLATALDALSHTELKADADGVITSRSVEAGQVVSAAQPALALARDGPRDASFEVFEAFFLPGRPTSEVEVAPVGDRARTARGKIREVSPVIDTSTGTIRVKVALPQEAQWSLGTSVVGEFHSPSREGVILPWSAMASAGGEPAVWVIDAASKSVSLRKVAVDRYRTADFIVTGGIAPKDLIVTDGGKFLRQGQAVAWQEK</sequence>
<dbReference type="EMBL" id="FNEE01000002">
    <property type="protein sequence ID" value="SDI60373.1"/>
    <property type="molecule type" value="Genomic_DNA"/>
</dbReference>
<name>A0A1G8LXL5_9HYPH</name>
<dbReference type="Gene3D" id="2.40.420.20">
    <property type="match status" value="1"/>
</dbReference>
<dbReference type="PANTHER" id="PTHR30469">
    <property type="entry name" value="MULTIDRUG RESISTANCE PROTEIN MDTA"/>
    <property type="match status" value="1"/>
</dbReference>
<evidence type="ECO:0000313" key="4">
    <source>
        <dbReference type="EMBL" id="SDI60373.1"/>
    </source>
</evidence>
<dbReference type="InterPro" id="IPR058624">
    <property type="entry name" value="MdtA-like_HH"/>
</dbReference>
<dbReference type="Gene3D" id="2.40.50.100">
    <property type="match status" value="1"/>
</dbReference>
<proteinExistence type="inferred from homology"/>
<dbReference type="RefSeq" id="WP_091591305.1">
    <property type="nucleotide sequence ID" value="NZ_FNEE01000002.1"/>
</dbReference>
<feature type="domain" description="Multidrug resistance protein MdtA-like barrel-sandwich hybrid" evidence="3">
    <location>
        <begin position="62"/>
        <end position="194"/>
    </location>
</feature>
<dbReference type="SUPFAM" id="SSF111369">
    <property type="entry name" value="HlyD-like secretion proteins"/>
    <property type="match status" value="1"/>
</dbReference>
<feature type="domain" description="Multidrug resistance protein MdtA-like alpha-helical hairpin" evidence="2">
    <location>
        <begin position="97"/>
        <end position="160"/>
    </location>
</feature>
<dbReference type="Proteomes" id="UP000198894">
    <property type="component" value="Unassembled WGS sequence"/>
</dbReference>
<gene>
    <name evidence="4" type="ORF">SAMN05428953_102383</name>
</gene>
<organism evidence="4 5">
    <name type="scientific">Mesorhizobium muleiense</name>
    <dbReference type="NCBI Taxonomy" id="1004279"/>
    <lineage>
        <taxon>Bacteria</taxon>
        <taxon>Pseudomonadati</taxon>
        <taxon>Pseudomonadota</taxon>
        <taxon>Alphaproteobacteria</taxon>
        <taxon>Hyphomicrobiales</taxon>
        <taxon>Phyllobacteriaceae</taxon>
        <taxon>Mesorhizobium</taxon>
    </lineage>
</organism>
<dbReference type="Pfam" id="PF25876">
    <property type="entry name" value="HH_MFP_RND"/>
    <property type="match status" value="1"/>
</dbReference>
<evidence type="ECO:0000313" key="5">
    <source>
        <dbReference type="Proteomes" id="UP000198894"/>
    </source>
</evidence>
<dbReference type="PANTHER" id="PTHR30469:SF38">
    <property type="entry name" value="HLYD FAMILY SECRETION PROTEIN"/>
    <property type="match status" value="1"/>
</dbReference>
<accession>A0A1G8LXL5</accession>
<dbReference type="GO" id="GO:1990281">
    <property type="term" value="C:efflux pump complex"/>
    <property type="evidence" value="ECO:0007669"/>
    <property type="project" value="TreeGrafter"/>
</dbReference>
<dbReference type="InterPro" id="IPR058625">
    <property type="entry name" value="MdtA-like_BSH"/>
</dbReference>